<dbReference type="GO" id="GO:0000287">
    <property type="term" value="F:magnesium ion binding"/>
    <property type="evidence" value="ECO:0007669"/>
    <property type="project" value="UniProtKB-UniRule"/>
</dbReference>
<proteinExistence type="inferred from homology"/>
<feature type="binding site" evidence="8">
    <location>
        <position position="53"/>
    </location>
    <ligand>
        <name>Mg(2+)</name>
        <dbReference type="ChEBI" id="CHEBI:18420"/>
    </ligand>
</feature>
<dbReference type="GO" id="GO:0005737">
    <property type="term" value="C:cytoplasm"/>
    <property type="evidence" value="ECO:0007669"/>
    <property type="project" value="UniProtKB-SubCell"/>
</dbReference>
<keyword evidence="3 8" id="KW-0479">Metal-binding</keyword>
<feature type="domain" description="4'-phosphopantetheinyl transferase" evidence="9">
    <location>
        <begin position="2"/>
        <end position="101"/>
    </location>
</feature>
<keyword evidence="11" id="KW-1185">Reference proteome</keyword>
<organism evidence="10 11">
    <name type="scientific">Actinophytocola xanthii</name>
    <dbReference type="NCBI Taxonomy" id="1912961"/>
    <lineage>
        <taxon>Bacteria</taxon>
        <taxon>Bacillati</taxon>
        <taxon>Actinomycetota</taxon>
        <taxon>Actinomycetes</taxon>
        <taxon>Pseudonocardiales</taxon>
        <taxon>Pseudonocardiaceae</taxon>
    </lineage>
</organism>
<evidence type="ECO:0000256" key="3">
    <source>
        <dbReference type="ARBA" id="ARBA00022723"/>
    </source>
</evidence>
<evidence type="ECO:0000256" key="4">
    <source>
        <dbReference type="ARBA" id="ARBA00022832"/>
    </source>
</evidence>
<dbReference type="InterPro" id="IPR002582">
    <property type="entry name" value="ACPS"/>
</dbReference>
<keyword evidence="5 8" id="KW-0460">Magnesium</keyword>
<keyword evidence="7 8" id="KW-0275">Fatty acid biosynthesis</keyword>
<evidence type="ECO:0000256" key="6">
    <source>
        <dbReference type="ARBA" id="ARBA00023098"/>
    </source>
</evidence>
<dbReference type="Gene3D" id="3.90.470.20">
    <property type="entry name" value="4'-phosphopantetheinyl transferase domain"/>
    <property type="match status" value="1"/>
</dbReference>
<feature type="binding site" evidence="8">
    <location>
        <position position="5"/>
    </location>
    <ligand>
        <name>Mg(2+)</name>
        <dbReference type="ChEBI" id="CHEBI:18420"/>
    </ligand>
</feature>
<name>A0A1Q8CL14_9PSEU</name>
<dbReference type="EMBL" id="MSIE01000046">
    <property type="protein sequence ID" value="OLF15038.1"/>
    <property type="molecule type" value="Genomic_DNA"/>
</dbReference>
<accession>A0A1Q8CL14</accession>
<evidence type="ECO:0000313" key="11">
    <source>
        <dbReference type="Proteomes" id="UP000185596"/>
    </source>
</evidence>
<dbReference type="InterPro" id="IPR008278">
    <property type="entry name" value="4-PPantetheinyl_Trfase_dom"/>
</dbReference>
<gene>
    <name evidence="8" type="primary">acpS</name>
    <name evidence="10" type="ORF">BU204_24245</name>
</gene>
<dbReference type="AlphaFoldDB" id="A0A1Q8CL14"/>
<comment type="subcellular location">
    <subcellularLocation>
        <location evidence="8">Cytoplasm</location>
    </subcellularLocation>
</comment>
<keyword evidence="4 8" id="KW-0276">Fatty acid metabolism</keyword>
<evidence type="ECO:0000256" key="1">
    <source>
        <dbReference type="ARBA" id="ARBA00022516"/>
    </source>
</evidence>
<evidence type="ECO:0000256" key="2">
    <source>
        <dbReference type="ARBA" id="ARBA00022679"/>
    </source>
</evidence>
<protein>
    <recommendedName>
        <fullName evidence="8">Holo-[acyl-carrier-protein] synthase</fullName>
        <shortName evidence="8">Holo-ACP synthase</shortName>
        <ecNumber evidence="8">2.7.8.7</ecNumber>
    </recommendedName>
    <alternativeName>
        <fullName evidence="8">4'-phosphopantetheinyl transferase AcpS</fullName>
    </alternativeName>
</protein>
<dbReference type="InterPro" id="IPR037143">
    <property type="entry name" value="4-PPantetheinyl_Trfase_dom_sf"/>
</dbReference>
<keyword evidence="8" id="KW-0963">Cytoplasm</keyword>
<evidence type="ECO:0000256" key="5">
    <source>
        <dbReference type="ARBA" id="ARBA00022842"/>
    </source>
</evidence>
<dbReference type="HAMAP" id="MF_00101">
    <property type="entry name" value="AcpS"/>
    <property type="match status" value="1"/>
</dbReference>
<dbReference type="NCBIfam" id="TIGR00516">
    <property type="entry name" value="acpS"/>
    <property type="match status" value="1"/>
</dbReference>
<keyword evidence="2 8" id="KW-0808">Transferase</keyword>
<dbReference type="OrthoDB" id="517356at2"/>
<comment type="caution">
    <text evidence="10">The sequence shown here is derived from an EMBL/GenBank/DDBJ whole genome shotgun (WGS) entry which is preliminary data.</text>
</comment>
<dbReference type="SUPFAM" id="SSF56214">
    <property type="entry name" value="4'-phosphopantetheinyl transferase"/>
    <property type="match status" value="1"/>
</dbReference>
<keyword evidence="1 8" id="KW-0444">Lipid biosynthesis</keyword>
<evidence type="ECO:0000256" key="7">
    <source>
        <dbReference type="ARBA" id="ARBA00023160"/>
    </source>
</evidence>
<comment type="function">
    <text evidence="8">Transfers the 4'-phosphopantetheine moiety from coenzyme A to a Ser of acyl-carrier-protein.</text>
</comment>
<sequence length="127" mass="13274">MVGVDLTGVGRVESLLAGQPGIEDEVFTPRELAYARHRRRPAEHLAARFAAKEAVFKAFGTGLGAGMRWRDVEVVNGASGRPRLHLHGAAAALAESRGVERMTISLSHSDGIAIAFVALTAAAGGTS</sequence>
<evidence type="ECO:0000313" key="10">
    <source>
        <dbReference type="EMBL" id="OLF15038.1"/>
    </source>
</evidence>
<dbReference type="InterPro" id="IPR004568">
    <property type="entry name" value="Ppantetheine-prot_Trfase_dom"/>
</dbReference>
<dbReference type="GO" id="GO:0008897">
    <property type="term" value="F:holo-[acyl-carrier-protein] synthase activity"/>
    <property type="evidence" value="ECO:0007669"/>
    <property type="project" value="UniProtKB-UniRule"/>
</dbReference>
<keyword evidence="6 8" id="KW-0443">Lipid metabolism</keyword>
<reference evidence="10 11" key="1">
    <citation type="submission" date="2016-12" db="EMBL/GenBank/DDBJ databases">
        <title>The draft genome sequence of Actinophytocola sp. 11-183.</title>
        <authorList>
            <person name="Wang W."/>
            <person name="Yuan L."/>
        </authorList>
    </citation>
    <scope>NUCLEOTIDE SEQUENCE [LARGE SCALE GENOMIC DNA]</scope>
    <source>
        <strain evidence="10 11">11-183</strain>
    </source>
</reference>
<comment type="catalytic activity">
    <reaction evidence="8">
        <text>apo-[ACP] + CoA = holo-[ACP] + adenosine 3',5'-bisphosphate + H(+)</text>
        <dbReference type="Rhea" id="RHEA:12068"/>
        <dbReference type="Rhea" id="RHEA-COMP:9685"/>
        <dbReference type="Rhea" id="RHEA-COMP:9690"/>
        <dbReference type="ChEBI" id="CHEBI:15378"/>
        <dbReference type="ChEBI" id="CHEBI:29999"/>
        <dbReference type="ChEBI" id="CHEBI:57287"/>
        <dbReference type="ChEBI" id="CHEBI:58343"/>
        <dbReference type="ChEBI" id="CHEBI:64479"/>
        <dbReference type="EC" id="2.7.8.7"/>
    </reaction>
</comment>
<comment type="cofactor">
    <cofactor evidence="8">
        <name>Mg(2+)</name>
        <dbReference type="ChEBI" id="CHEBI:18420"/>
    </cofactor>
</comment>
<dbReference type="EC" id="2.7.8.7" evidence="8"/>
<dbReference type="GO" id="GO:0006633">
    <property type="term" value="P:fatty acid biosynthetic process"/>
    <property type="evidence" value="ECO:0007669"/>
    <property type="project" value="UniProtKB-UniRule"/>
</dbReference>
<dbReference type="NCBIfam" id="TIGR00556">
    <property type="entry name" value="pantethn_trn"/>
    <property type="match status" value="1"/>
</dbReference>
<dbReference type="Pfam" id="PF01648">
    <property type="entry name" value="ACPS"/>
    <property type="match status" value="1"/>
</dbReference>
<dbReference type="STRING" id="1912961.BU204_24245"/>
<evidence type="ECO:0000259" key="9">
    <source>
        <dbReference type="Pfam" id="PF01648"/>
    </source>
</evidence>
<evidence type="ECO:0000256" key="8">
    <source>
        <dbReference type="HAMAP-Rule" id="MF_00101"/>
    </source>
</evidence>
<dbReference type="Proteomes" id="UP000185596">
    <property type="component" value="Unassembled WGS sequence"/>
</dbReference>
<comment type="similarity">
    <text evidence="8">Belongs to the P-Pant transferase superfamily. AcpS family.</text>
</comment>